<dbReference type="SUPFAM" id="SSF52540">
    <property type="entry name" value="P-loop containing nucleoside triphosphate hydrolases"/>
    <property type="match status" value="1"/>
</dbReference>
<comment type="caution">
    <text evidence="5">The sequence shown here is derived from an EMBL/GenBank/DDBJ whole genome shotgun (WGS) entry which is preliminary data.</text>
</comment>
<dbReference type="EMBL" id="CAJNOC010001730">
    <property type="protein sequence ID" value="CAF0886992.1"/>
    <property type="molecule type" value="Genomic_DNA"/>
</dbReference>
<keyword evidence="1" id="KW-0378">Hydrolase</keyword>
<dbReference type="GO" id="GO:0043139">
    <property type="term" value="F:5'-3' DNA helicase activity"/>
    <property type="evidence" value="ECO:0007669"/>
    <property type="project" value="UniProtKB-EC"/>
</dbReference>
<dbReference type="GO" id="GO:0005524">
    <property type="term" value="F:ATP binding"/>
    <property type="evidence" value="ECO:0007669"/>
    <property type="project" value="UniProtKB-KW"/>
</dbReference>
<dbReference type="GO" id="GO:0016787">
    <property type="term" value="F:hydrolase activity"/>
    <property type="evidence" value="ECO:0007669"/>
    <property type="project" value="UniProtKB-KW"/>
</dbReference>
<dbReference type="Proteomes" id="UP000663879">
    <property type="component" value="Unassembled WGS sequence"/>
</dbReference>
<dbReference type="Pfam" id="PF14214">
    <property type="entry name" value="Helitron_like_N"/>
    <property type="match status" value="1"/>
</dbReference>
<proteinExistence type="inferred from homology"/>
<feature type="domain" description="DUF6570" evidence="4">
    <location>
        <begin position="11"/>
        <end position="121"/>
    </location>
</feature>
<dbReference type="InterPro" id="IPR010285">
    <property type="entry name" value="DNA_helicase_pif1-like_DEAD"/>
</dbReference>
<keyword evidence="1" id="KW-0347">Helicase</keyword>
<dbReference type="InterPro" id="IPR051055">
    <property type="entry name" value="PIF1_helicase"/>
</dbReference>
<evidence type="ECO:0000259" key="4">
    <source>
        <dbReference type="Pfam" id="PF20209"/>
    </source>
</evidence>
<dbReference type="GO" id="GO:0000723">
    <property type="term" value="P:telomere maintenance"/>
    <property type="evidence" value="ECO:0007669"/>
    <property type="project" value="InterPro"/>
</dbReference>
<dbReference type="PANTHER" id="PTHR47642">
    <property type="entry name" value="ATP-DEPENDENT DNA HELICASE"/>
    <property type="match status" value="1"/>
</dbReference>
<keyword evidence="1" id="KW-0227">DNA damage</keyword>
<comment type="similarity">
    <text evidence="1">Belongs to the helicase family.</text>
</comment>
<keyword evidence="6" id="KW-1185">Reference proteome</keyword>
<evidence type="ECO:0000313" key="6">
    <source>
        <dbReference type="Proteomes" id="UP000663879"/>
    </source>
</evidence>
<dbReference type="InterPro" id="IPR046700">
    <property type="entry name" value="DUF6570"/>
</dbReference>
<dbReference type="OrthoDB" id="5969700at2759"/>
<name>A0A813YMV4_9BILA</name>
<feature type="domain" description="Helitron helicase-like" evidence="3">
    <location>
        <begin position="258"/>
        <end position="429"/>
    </location>
</feature>
<keyword evidence="1" id="KW-0067">ATP-binding</keyword>
<evidence type="ECO:0000256" key="1">
    <source>
        <dbReference type="RuleBase" id="RU363044"/>
    </source>
</evidence>
<dbReference type="GO" id="GO:0006310">
    <property type="term" value="P:DNA recombination"/>
    <property type="evidence" value="ECO:0007669"/>
    <property type="project" value="UniProtKB-KW"/>
</dbReference>
<dbReference type="Pfam" id="PF05970">
    <property type="entry name" value="PIF1"/>
    <property type="match status" value="1"/>
</dbReference>
<keyword evidence="1" id="KW-0547">Nucleotide-binding</keyword>
<dbReference type="PANTHER" id="PTHR47642:SF6">
    <property type="entry name" value="ATP-DEPENDENT DNA HELICASE"/>
    <property type="match status" value="1"/>
</dbReference>
<evidence type="ECO:0000259" key="2">
    <source>
        <dbReference type="Pfam" id="PF05970"/>
    </source>
</evidence>
<dbReference type="EC" id="5.6.2.3" evidence="1"/>
<dbReference type="Gene3D" id="3.40.50.300">
    <property type="entry name" value="P-loop containing nucleotide triphosphate hydrolases"/>
    <property type="match status" value="1"/>
</dbReference>
<comment type="cofactor">
    <cofactor evidence="1">
        <name>Mg(2+)</name>
        <dbReference type="ChEBI" id="CHEBI:18420"/>
    </cofactor>
</comment>
<gene>
    <name evidence="5" type="ORF">OXX778_LOCUS10711</name>
</gene>
<protein>
    <recommendedName>
        <fullName evidence="1">ATP-dependent DNA helicase</fullName>
        <ecNumber evidence="1">5.6.2.3</ecNumber>
    </recommendedName>
</protein>
<organism evidence="5 6">
    <name type="scientific">Brachionus calyciflorus</name>
    <dbReference type="NCBI Taxonomy" id="104777"/>
    <lineage>
        <taxon>Eukaryota</taxon>
        <taxon>Metazoa</taxon>
        <taxon>Spiralia</taxon>
        <taxon>Gnathifera</taxon>
        <taxon>Rotifera</taxon>
        <taxon>Eurotatoria</taxon>
        <taxon>Monogononta</taxon>
        <taxon>Pseudotrocha</taxon>
        <taxon>Ploima</taxon>
        <taxon>Brachionidae</taxon>
        <taxon>Brachionus</taxon>
    </lineage>
</organism>
<dbReference type="InterPro" id="IPR025476">
    <property type="entry name" value="Helitron_helicase-like"/>
</dbReference>
<evidence type="ECO:0000259" key="3">
    <source>
        <dbReference type="Pfam" id="PF14214"/>
    </source>
</evidence>
<dbReference type="AlphaFoldDB" id="A0A813YMV4"/>
<feature type="domain" description="DNA helicase Pif1-like DEAD-box helicase" evidence="2">
    <location>
        <begin position="933"/>
        <end position="1064"/>
    </location>
</feature>
<evidence type="ECO:0000313" key="5">
    <source>
        <dbReference type="EMBL" id="CAF0886992.1"/>
    </source>
</evidence>
<dbReference type="InterPro" id="IPR027417">
    <property type="entry name" value="P-loop_NTPase"/>
</dbReference>
<dbReference type="GO" id="GO:0006281">
    <property type="term" value="P:DNA repair"/>
    <property type="evidence" value="ECO:0007669"/>
    <property type="project" value="UniProtKB-KW"/>
</dbReference>
<sequence>MIPGHHLLNDQIKNCLYDLTMIEEMLISPILPVMSVYRLAGGQFVSRGYVVNFKQDISGIVYSLPRLVTELPILIIKKTGTNNTSKDFKINKKRIQTVLKFLIENNHIWKQYNFSINQTNLESLPEDKIPDNLNEIIDDNLHQNENQLINRDTGPEISGKTFSDDQNDHFFAMPEQEEALQVDKIKQKILWPNISTSPINEFSVDGMCSLIFPKLFPFGKGDPTKKSRQEHVSETHGFNHLLKYATTDPKTNQYYYPFAEHPRFKFWAYDRVSRHRTLDQTKVYFKQNQGDTNLTLADLKKMVNEGSAEQLIKRMTPYSANITGSTAYWYQRRCELETTFEQKKPATIFFTFSYADNYWEDLHRLLPGGFSDNPKVRYENVLRNPHLVDWYFSVRLNEFLRVVFDGILQCEWRWHRYEWQARSSIHAHGAARFKNDPGLTELTTKVYVGRKAEKEITSNSVTEDKKSKLLQLIEEGKNAELVVINYTDTLLSAMNPRNCPTCESLPETHPCTIDFTKLKPDQHRKDYEEILNCVQRHVCRPDGYCKSKKGHNQCRFEFPQDVISKTEIVFKETDTNVIAEIKLKRNDTNLNVHNILTCHHWRGNTDMQVILDKNAAIRYMVKYASKAEKSSQTFIETFKSVMNHSKDEDNPKSKLRSLMLKFSCGQRDIGQAEVCRLLMSGALYQSSFYYVNQSLEINSKQIQINPKKGDDQVCYKKSIIDYYQIRKTLNIQLDNIYNLIDFCQKYQLVNKELTLRKNPEKIVVITNPKIRYNPLDLLNHRSFCYYQLIKYSSWDDSNLNEIFNKETAIDRFEHFIKIAPERIIYSLNFFNEFLKELKRIRVELDAEPIPEYMSTEFTELSDLVPLSEIFDDSAPKSDVSYDWKQRRKNYQKNKLDIIKTWIDNWKKKTKNFNDGSCPTVYPEQLNRMQKFFHENKQLCMILIGTAGTGKSLTIFAISTFLNKTLKRCAPTAKAAFIISGETIHSLLQISVDSEYKKLSSEKLSRLQQEFLYILFLIIDEFSMLSQKMLGMIDLRMREIKAKNILFGGLSVILVGDLGQLLPVCGSPLYA</sequence>
<keyword evidence="1" id="KW-0234">DNA repair</keyword>
<dbReference type="Pfam" id="PF20209">
    <property type="entry name" value="DUF6570"/>
    <property type="match status" value="1"/>
</dbReference>
<comment type="catalytic activity">
    <reaction evidence="1">
        <text>ATP + H2O = ADP + phosphate + H(+)</text>
        <dbReference type="Rhea" id="RHEA:13065"/>
        <dbReference type="ChEBI" id="CHEBI:15377"/>
        <dbReference type="ChEBI" id="CHEBI:15378"/>
        <dbReference type="ChEBI" id="CHEBI:30616"/>
        <dbReference type="ChEBI" id="CHEBI:43474"/>
        <dbReference type="ChEBI" id="CHEBI:456216"/>
        <dbReference type="EC" id="5.6.2.3"/>
    </reaction>
</comment>
<keyword evidence="1" id="KW-0233">DNA recombination</keyword>
<accession>A0A813YMV4</accession>
<reference evidence="5" key="1">
    <citation type="submission" date="2021-02" db="EMBL/GenBank/DDBJ databases">
        <authorList>
            <person name="Nowell W R."/>
        </authorList>
    </citation>
    <scope>NUCLEOTIDE SEQUENCE</scope>
    <source>
        <strain evidence="5">Ploen Becks lab</strain>
    </source>
</reference>